<accession>A0A0M8PGD2</accession>
<protein>
    <recommendedName>
        <fullName evidence="3">DUF924-domain-containing protein</fullName>
    </recommendedName>
</protein>
<dbReference type="SUPFAM" id="SSF48452">
    <property type="entry name" value="TPR-like"/>
    <property type="match status" value="1"/>
</dbReference>
<dbReference type="STRING" id="229535.A0A0M8PGD2"/>
<comment type="caution">
    <text evidence="1">The sequence shown here is derived from an EMBL/GenBank/DDBJ whole genome shotgun (WGS) entry which is preliminary data.</text>
</comment>
<dbReference type="Proteomes" id="UP000037696">
    <property type="component" value="Unassembled WGS sequence"/>
</dbReference>
<dbReference type="InterPro" id="IPR011990">
    <property type="entry name" value="TPR-like_helical_dom_sf"/>
</dbReference>
<evidence type="ECO:0008006" key="3">
    <source>
        <dbReference type="Google" id="ProtNLM"/>
    </source>
</evidence>
<dbReference type="InterPro" id="IPR010323">
    <property type="entry name" value="DUF924"/>
</dbReference>
<dbReference type="AlphaFoldDB" id="A0A0M8PGD2"/>
<organism evidence="1 2">
    <name type="scientific">Penicillium nordicum</name>
    <dbReference type="NCBI Taxonomy" id="229535"/>
    <lineage>
        <taxon>Eukaryota</taxon>
        <taxon>Fungi</taxon>
        <taxon>Dikarya</taxon>
        <taxon>Ascomycota</taxon>
        <taxon>Pezizomycotina</taxon>
        <taxon>Eurotiomycetes</taxon>
        <taxon>Eurotiomycetidae</taxon>
        <taxon>Eurotiales</taxon>
        <taxon>Aspergillaceae</taxon>
        <taxon>Penicillium</taxon>
    </lineage>
</organism>
<dbReference type="Gene3D" id="1.20.58.320">
    <property type="entry name" value="TPR-like"/>
    <property type="match status" value="1"/>
</dbReference>
<evidence type="ECO:0000313" key="1">
    <source>
        <dbReference type="EMBL" id="KOS47130.1"/>
    </source>
</evidence>
<reference evidence="1 2" key="1">
    <citation type="submission" date="2015-08" db="EMBL/GenBank/DDBJ databases">
        <title>Genome sequencing of Penicillium nordicum.</title>
        <authorList>
            <person name="Nguyen H.D."/>
            <person name="Seifert K.A."/>
        </authorList>
    </citation>
    <scope>NUCLEOTIDE SEQUENCE [LARGE SCALE GENOMIC DNA]</scope>
    <source>
        <strain evidence="1 2">DAOMC 185683</strain>
    </source>
</reference>
<sequence length="352" mass="39723">MLGNWSTSKIISKESPGLVFILIQHSIMRLLVRSKAISTGLFQRLATVNPVVILANALIFTPNLRTNPIGRPQLQKNFGRSTFVREFHSTPITMASLSELKQTLTPTLLDDVHKLWFDHLSCDEALILPGWSDMGKWFSHDEAFDKACVTQFRPALEIIVGSGASASDILSAVNPSSPMDWLCLIILLDQIPRNSYRGAESKLVFGRFDPLSEEIALRAIKEGIPTQSPYFKYRMAYRTWFHMPLMHSENLAVHEQAIKVHEDIARDLNELMARDASTLTEEERKCHGVLSEQAEAVQTLLSSNSDFEKRHKVIIERFGRYPHRNQALGRVSTPEEIEYLDNGGETFSGSSK</sequence>
<evidence type="ECO:0000313" key="2">
    <source>
        <dbReference type="Proteomes" id="UP000037696"/>
    </source>
</evidence>
<proteinExistence type="predicted"/>
<dbReference type="Gene3D" id="1.25.40.10">
    <property type="entry name" value="Tetratricopeptide repeat domain"/>
    <property type="match status" value="1"/>
</dbReference>
<dbReference type="OrthoDB" id="414698at2759"/>
<name>A0A0M8PGD2_9EURO</name>
<dbReference type="EMBL" id="LHQQ01000020">
    <property type="protein sequence ID" value="KOS47130.1"/>
    <property type="molecule type" value="Genomic_DNA"/>
</dbReference>
<gene>
    <name evidence="1" type="ORF">ACN38_g1959</name>
</gene>
<keyword evidence="2" id="KW-1185">Reference proteome</keyword>
<dbReference type="Pfam" id="PF06041">
    <property type="entry name" value="DUF924"/>
    <property type="match status" value="1"/>
</dbReference>